<sequence>MKQNNGEWLFKTYEAQDNSLNLYSVDLQISLVDIYQRVDFALSEE</sequence>
<reference evidence="2" key="1">
    <citation type="submission" date="2017-05" db="EMBL/GenBank/DDBJ databases">
        <title>Physiological properties and genetic analysis related to exopolysaccharide production of fresh-water unicellular cyanobacterium Aphanothece sacrum, Suizenji Nori, that has been cultured as a food source in Japan.</title>
        <authorList>
            <person name="Kanesaki Y."/>
            <person name="Yoshikawa S."/>
            <person name="Ohki K."/>
        </authorList>
    </citation>
    <scope>NUCLEOTIDE SEQUENCE [LARGE SCALE GENOMIC DNA]</scope>
    <source>
        <strain evidence="2">FPU1</strain>
    </source>
</reference>
<proteinExistence type="predicted"/>
<accession>A0A401IMR5</accession>
<gene>
    <name evidence="1" type="ORF">AsFPU1_3963</name>
</gene>
<keyword evidence="2" id="KW-1185">Reference proteome</keyword>
<dbReference type="Proteomes" id="UP000287247">
    <property type="component" value="Unassembled WGS sequence"/>
</dbReference>
<organism evidence="1 2">
    <name type="scientific">Aphanothece sacrum FPU1</name>
    <dbReference type="NCBI Taxonomy" id="1920663"/>
    <lineage>
        <taxon>Bacteria</taxon>
        <taxon>Bacillati</taxon>
        <taxon>Cyanobacteriota</taxon>
        <taxon>Cyanophyceae</taxon>
        <taxon>Oscillatoriophycideae</taxon>
        <taxon>Chroococcales</taxon>
        <taxon>Aphanothecaceae</taxon>
        <taxon>Aphanothece</taxon>
    </lineage>
</organism>
<evidence type="ECO:0000313" key="2">
    <source>
        <dbReference type="Proteomes" id="UP000287247"/>
    </source>
</evidence>
<evidence type="ECO:0000313" key="1">
    <source>
        <dbReference type="EMBL" id="GBF82533.1"/>
    </source>
</evidence>
<dbReference type="RefSeq" id="WP_227873461.1">
    <property type="nucleotide sequence ID" value="NZ_BDQK01000017.1"/>
</dbReference>
<protein>
    <submittedName>
        <fullName evidence="1">Uncharacterized protein</fullName>
    </submittedName>
</protein>
<dbReference type="AlphaFoldDB" id="A0A401IMR5"/>
<comment type="caution">
    <text evidence="1">The sequence shown here is derived from an EMBL/GenBank/DDBJ whole genome shotgun (WGS) entry which is preliminary data.</text>
</comment>
<name>A0A401IMR5_APHSA</name>
<dbReference type="EMBL" id="BDQK01000017">
    <property type="protein sequence ID" value="GBF82533.1"/>
    <property type="molecule type" value="Genomic_DNA"/>
</dbReference>